<accession>A0A0B8PQR7</accession>
<evidence type="ECO:0000313" key="1">
    <source>
        <dbReference type="EMBL" id="GAM65473.1"/>
    </source>
</evidence>
<name>A0A0B8PQR7_9VIBR</name>
<sequence>MLINEFGAPASLASKPYDIAIDYTLASNSFTSWGIKVIVTLPSTVNGYTLRKAAERVSERVFVTPNTLTLHQSMSSVNSQLQHSYFLSETGCMQGDYP</sequence>
<gene>
    <name evidence="1" type="ORF">JCM19232_4973</name>
</gene>
<reference evidence="1 2" key="1">
    <citation type="submission" date="2015-01" db="EMBL/GenBank/DDBJ databases">
        <title>Vibrio sp. C5 JCM 19232 whole genome shotgun sequence.</title>
        <authorList>
            <person name="Sawabe T."/>
            <person name="Meirelles P."/>
            <person name="Feng G."/>
            <person name="Sayaka M."/>
            <person name="Hattori M."/>
            <person name="Ohkuma M."/>
        </authorList>
    </citation>
    <scope>NUCLEOTIDE SEQUENCE [LARGE SCALE GENOMIC DNA]</scope>
    <source>
        <strain evidence="1 2">JCM19232</strain>
    </source>
</reference>
<dbReference type="AlphaFoldDB" id="A0A0B8PQR7"/>
<proteinExistence type="predicted"/>
<organism evidence="1 2">
    <name type="scientific">Vibrio ishigakensis</name>
    <dbReference type="NCBI Taxonomy" id="1481914"/>
    <lineage>
        <taxon>Bacteria</taxon>
        <taxon>Pseudomonadati</taxon>
        <taxon>Pseudomonadota</taxon>
        <taxon>Gammaproteobacteria</taxon>
        <taxon>Vibrionales</taxon>
        <taxon>Vibrionaceae</taxon>
        <taxon>Vibrio</taxon>
    </lineage>
</organism>
<evidence type="ECO:0000313" key="2">
    <source>
        <dbReference type="Proteomes" id="UP000031670"/>
    </source>
</evidence>
<dbReference type="Proteomes" id="UP000031670">
    <property type="component" value="Unassembled WGS sequence"/>
</dbReference>
<comment type="caution">
    <text evidence="1">The sequence shown here is derived from an EMBL/GenBank/DDBJ whole genome shotgun (WGS) entry which is preliminary data.</text>
</comment>
<protein>
    <submittedName>
        <fullName evidence="1">Uncharacterized protein</fullName>
    </submittedName>
</protein>
<dbReference type="EMBL" id="BBSA01000020">
    <property type="protein sequence ID" value="GAM65473.1"/>
    <property type="molecule type" value="Genomic_DNA"/>
</dbReference>
<reference evidence="1 2" key="2">
    <citation type="submission" date="2015-01" db="EMBL/GenBank/DDBJ databases">
        <authorList>
            <consortium name="NBRP consortium"/>
            <person name="Sawabe T."/>
            <person name="Meirelles P."/>
            <person name="Feng G."/>
            <person name="Sayaka M."/>
            <person name="Hattori M."/>
            <person name="Ohkuma M."/>
        </authorList>
    </citation>
    <scope>NUCLEOTIDE SEQUENCE [LARGE SCALE GENOMIC DNA]</scope>
    <source>
        <strain evidence="1 2">JCM19232</strain>
    </source>
</reference>